<comment type="caution">
    <text evidence="2">The sequence shown here is derived from an EMBL/GenBank/DDBJ whole genome shotgun (WGS) entry which is preliminary data.</text>
</comment>
<evidence type="ECO:0000313" key="2">
    <source>
        <dbReference type="EMBL" id="OGG65852.1"/>
    </source>
</evidence>
<protein>
    <recommendedName>
        <fullName evidence="4">DUF454 domain-containing protein</fullName>
    </recommendedName>
</protein>
<dbReference type="AlphaFoldDB" id="A0A1F6DXY1"/>
<reference evidence="2 3" key="1">
    <citation type="journal article" date="2016" name="Nat. Commun.">
        <title>Thousands of microbial genomes shed light on interconnected biogeochemical processes in an aquifer system.</title>
        <authorList>
            <person name="Anantharaman K."/>
            <person name="Brown C.T."/>
            <person name="Hug L.A."/>
            <person name="Sharon I."/>
            <person name="Castelle C.J."/>
            <person name="Probst A.J."/>
            <person name="Thomas B.C."/>
            <person name="Singh A."/>
            <person name="Wilkins M.J."/>
            <person name="Karaoz U."/>
            <person name="Brodie E.L."/>
            <person name="Williams K.H."/>
            <person name="Hubbard S.S."/>
            <person name="Banfield J.F."/>
        </authorList>
    </citation>
    <scope>NUCLEOTIDE SEQUENCE [LARGE SCALE GENOMIC DNA]</scope>
</reference>
<keyword evidence="1" id="KW-0472">Membrane</keyword>
<evidence type="ECO:0000256" key="1">
    <source>
        <dbReference type="SAM" id="Phobius"/>
    </source>
</evidence>
<organism evidence="2 3">
    <name type="scientific">Candidatus Kaiserbacteria bacterium RIFCSPHIGHO2_02_FULL_55_20</name>
    <dbReference type="NCBI Taxonomy" id="1798497"/>
    <lineage>
        <taxon>Bacteria</taxon>
        <taxon>Candidatus Kaiseribacteriota</taxon>
    </lineage>
</organism>
<name>A0A1F6DXY1_9BACT</name>
<dbReference type="STRING" id="1798497.A3D71_00580"/>
<accession>A0A1F6DXY1</accession>
<feature type="transmembrane region" description="Helical" evidence="1">
    <location>
        <begin position="33"/>
        <end position="50"/>
    </location>
</feature>
<feature type="transmembrane region" description="Helical" evidence="1">
    <location>
        <begin position="7"/>
        <end position="27"/>
    </location>
</feature>
<evidence type="ECO:0000313" key="3">
    <source>
        <dbReference type="Proteomes" id="UP000177652"/>
    </source>
</evidence>
<keyword evidence="1" id="KW-1133">Transmembrane helix</keyword>
<keyword evidence="1" id="KW-0812">Transmembrane</keyword>
<evidence type="ECO:0008006" key="4">
    <source>
        <dbReference type="Google" id="ProtNLM"/>
    </source>
</evidence>
<sequence>MHKETKRVFVAAAGVGSLGLGVLGLALPFLQGFLFLAIGFVLISISSPRFRAWAITHTVRYPKIHAALEKMEKWILGIIGPVDGDDGNSTPKV</sequence>
<proteinExistence type="predicted"/>
<gene>
    <name evidence="2" type="ORF">A3D71_00580</name>
</gene>
<dbReference type="Proteomes" id="UP000177652">
    <property type="component" value="Unassembled WGS sequence"/>
</dbReference>
<dbReference type="EMBL" id="MFLK01000029">
    <property type="protein sequence ID" value="OGG65852.1"/>
    <property type="molecule type" value="Genomic_DNA"/>
</dbReference>